<feature type="transmembrane region" description="Helical" evidence="5">
    <location>
        <begin position="74"/>
        <end position="94"/>
    </location>
</feature>
<evidence type="ECO:0000256" key="2">
    <source>
        <dbReference type="ARBA" id="ARBA00022692"/>
    </source>
</evidence>
<evidence type="ECO:0000256" key="1">
    <source>
        <dbReference type="ARBA" id="ARBA00004141"/>
    </source>
</evidence>
<keyword evidence="5" id="KW-1003">Cell membrane</keyword>
<dbReference type="GO" id="GO:0005886">
    <property type="term" value="C:plasma membrane"/>
    <property type="evidence" value="ECO:0007669"/>
    <property type="project" value="UniProtKB-SubCell"/>
</dbReference>
<dbReference type="Proteomes" id="UP000886268">
    <property type="component" value="Unassembled WGS sequence"/>
</dbReference>
<organism evidence="6">
    <name type="scientific">Desulfofervidus auxilii</name>
    <dbReference type="NCBI Taxonomy" id="1621989"/>
    <lineage>
        <taxon>Bacteria</taxon>
        <taxon>Pseudomonadati</taxon>
        <taxon>Thermodesulfobacteriota</taxon>
        <taxon>Candidatus Desulfofervidia</taxon>
        <taxon>Candidatus Desulfofervidales</taxon>
        <taxon>Candidatus Desulfofervidaceae</taxon>
        <taxon>Candidatus Desulfofervidus</taxon>
    </lineage>
</organism>
<feature type="transmembrane region" description="Helical" evidence="5">
    <location>
        <begin position="12"/>
        <end position="39"/>
    </location>
</feature>
<accession>A0A7V1N284</accession>
<keyword evidence="2 5" id="KW-0812">Transmembrane</keyword>
<evidence type="ECO:0000256" key="3">
    <source>
        <dbReference type="ARBA" id="ARBA00022989"/>
    </source>
</evidence>
<reference evidence="6" key="1">
    <citation type="journal article" date="2020" name="mSystems">
        <title>Genome- and Community-Level Interaction Insights into Carbon Utilization and Element Cycling Functions of Hydrothermarchaeota in Hydrothermal Sediment.</title>
        <authorList>
            <person name="Zhou Z."/>
            <person name="Liu Y."/>
            <person name="Xu W."/>
            <person name="Pan J."/>
            <person name="Luo Z.H."/>
            <person name="Li M."/>
        </authorList>
    </citation>
    <scope>NUCLEOTIDE SEQUENCE [LARGE SCALE GENOMIC DNA]</scope>
    <source>
        <strain evidence="6">HyVt-45</strain>
    </source>
</reference>
<evidence type="ECO:0000313" key="6">
    <source>
        <dbReference type="EMBL" id="HEB73716.1"/>
    </source>
</evidence>
<comment type="caution">
    <text evidence="6">The sequence shown here is derived from an EMBL/GenBank/DDBJ whole genome shotgun (WGS) entry which is preliminary data.</text>
</comment>
<dbReference type="PANTHER" id="PTHR43701:SF2">
    <property type="entry name" value="MEMBRANE TRANSPORTER PROTEIN YJNA-RELATED"/>
    <property type="match status" value="1"/>
</dbReference>
<feature type="transmembrane region" description="Helical" evidence="5">
    <location>
        <begin position="132"/>
        <end position="151"/>
    </location>
</feature>
<dbReference type="AlphaFoldDB" id="A0A7V1N284"/>
<dbReference type="InterPro" id="IPR051598">
    <property type="entry name" value="TSUP/Inactive_protease-like"/>
</dbReference>
<gene>
    <name evidence="6" type="ORF">ENJ03_00650</name>
</gene>
<sequence>MINTLYLAPPVFFFIAFVFSMLGMGGSQLYIPILFWLGMDFKTQAIPLGMLLNVVNSSSAAITYGRKKLIDWRFAIPFGLSMILLAPVGTWVNISLPTKPVILIFALFTASAATLMLSGWRPKKGNLTSSQKITMSIVAGGILGFFAGLIGRGGGSFVVPLLYIAGLEAKLAAATSAMVVTFSGLSSFVSHIFTAA</sequence>
<comment type="similarity">
    <text evidence="5">Belongs to the 4-toluene sulfonate uptake permease (TSUP) (TC 2.A.102) family.</text>
</comment>
<dbReference type="InterPro" id="IPR002781">
    <property type="entry name" value="TM_pro_TauE-like"/>
</dbReference>
<evidence type="ECO:0000256" key="5">
    <source>
        <dbReference type="RuleBase" id="RU363041"/>
    </source>
</evidence>
<feature type="non-terminal residue" evidence="6">
    <location>
        <position position="196"/>
    </location>
</feature>
<keyword evidence="4 5" id="KW-0472">Membrane</keyword>
<evidence type="ECO:0000256" key="4">
    <source>
        <dbReference type="ARBA" id="ARBA00023136"/>
    </source>
</evidence>
<keyword evidence="3 5" id="KW-1133">Transmembrane helix</keyword>
<feature type="transmembrane region" description="Helical" evidence="5">
    <location>
        <begin position="100"/>
        <end position="120"/>
    </location>
</feature>
<protein>
    <recommendedName>
        <fullName evidence="5">Probable membrane transporter protein</fullName>
    </recommendedName>
</protein>
<proteinExistence type="inferred from homology"/>
<feature type="transmembrane region" description="Helical" evidence="5">
    <location>
        <begin position="171"/>
        <end position="193"/>
    </location>
</feature>
<dbReference type="PANTHER" id="PTHR43701">
    <property type="entry name" value="MEMBRANE TRANSPORTER PROTEIN MJ0441-RELATED"/>
    <property type="match status" value="1"/>
</dbReference>
<comment type="subcellular location">
    <subcellularLocation>
        <location evidence="5">Cell membrane</location>
        <topology evidence="5">Multi-pass membrane protein</topology>
    </subcellularLocation>
    <subcellularLocation>
        <location evidence="1">Membrane</location>
        <topology evidence="1">Multi-pass membrane protein</topology>
    </subcellularLocation>
</comment>
<name>A0A7V1N284_DESA2</name>
<dbReference type="EMBL" id="DRKW01000037">
    <property type="protein sequence ID" value="HEB73716.1"/>
    <property type="molecule type" value="Genomic_DNA"/>
</dbReference>
<dbReference type="Pfam" id="PF01925">
    <property type="entry name" value="TauE"/>
    <property type="match status" value="1"/>
</dbReference>